<organism evidence="3 4">
    <name type="scientific">Leishmania enriettii</name>
    <dbReference type="NCBI Taxonomy" id="5663"/>
    <lineage>
        <taxon>Eukaryota</taxon>
        <taxon>Discoba</taxon>
        <taxon>Euglenozoa</taxon>
        <taxon>Kinetoplastea</taxon>
        <taxon>Metakinetoplastina</taxon>
        <taxon>Trypanosomatida</taxon>
        <taxon>Trypanosomatidae</taxon>
        <taxon>Leishmaniinae</taxon>
        <taxon>Leishmania</taxon>
    </lineage>
</organism>
<evidence type="ECO:0000313" key="3">
    <source>
        <dbReference type="EMBL" id="KAG5484622.1"/>
    </source>
</evidence>
<gene>
    <name evidence="3" type="ORF">CUR178_07213</name>
</gene>
<dbReference type="EMBL" id="JAFHKP010000009">
    <property type="protein sequence ID" value="KAG5484622.1"/>
    <property type="molecule type" value="Genomic_DNA"/>
</dbReference>
<feature type="compositionally biased region" description="Polar residues" evidence="1">
    <location>
        <begin position="39"/>
        <end position="52"/>
    </location>
</feature>
<evidence type="ECO:0000313" key="4">
    <source>
        <dbReference type="Proteomes" id="UP000674179"/>
    </source>
</evidence>
<dbReference type="RefSeq" id="XP_067695248.1">
    <property type="nucleotide sequence ID" value="XM_067838862.1"/>
</dbReference>
<dbReference type="KEGG" id="lenr:94174372"/>
<dbReference type="GO" id="GO:0141039">
    <property type="term" value="F:phosphatidylinositol 3-kinase inhibitor activity"/>
    <property type="evidence" value="ECO:0007669"/>
    <property type="project" value="InterPro"/>
</dbReference>
<feature type="compositionally biased region" description="Polar residues" evidence="1">
    <location>
        <begin position="446"/>
        <end position="457"/>
    </location>
</feature>
<keyword evidence="2" id="KW-0472">Membrane</keyword>
<feature type="transmembrane region" description="Helical" evidence="2">
    <location>
        <begin position="1256"/>
        <end position="1275"/>
    </location>
</feature>
<feature type="transmembrane region" description="Helical" evidence="2">
    <location>
        <begin position="780"/>
        <end position="802"/>
    </location>
</feature>
<feature type="compositionally biased region" description="Polar residues" evidence="1">
    <location>
        <begin position="311"/>
        <end position="327"/>
    </location>
</feature>
<accession>A0A836HED0</accession>
<feature type="transmembrane region" description="Helical" evidence="2">
    <location>
        <begin position="667"/>
        <end position="687"/>
    </location>
</feature>
<evidence type="ECO:0000256" key="1">
    <source>
        <dbReference type="SAM" id="MobiDB-lite"/>
    </source>
</evidence>
<dbReference type="PANTHER" id="PTHR13083">
    <property type="entry name" value="WD REPEAT-CONTAINING PROTEIN 91"/>
    <property type="match status" value="1"/>
</dbReference>
<feature type="transmembrane region" description="Helical" evidence="2">
    <location>
        <begin position="748"/>
        <end position="768"/>
    </location>
</feature>
<reference evidence="3 4" key="1">
    <citation type="submission" date="2021-02" db="EMBL/GenBank/DDBJ databases">
        <title>Leishmania (Mundinia) enrietti genome sequencing and assembly.</title>
        <authorList>
            <person name="Almutairi H."/>
            <person name="Gatherer D."/>
        </authorList>
    </citation>
    <scope>NUCLEOTIDE SEQUENCE [LARGE SCALE GENOMIC DNA]</scope>
    <source>
        <strain evidence="3">CUR178</strain>
    </source>
</reference>
<feature type="transmembrane region" description="Helical" evidence="2">
    <location>
        <begin position="814"/>
        <end position="834"/>
    </location>
</feature>
<feature type="region of interest" description="Disordered" evidence="1">
    <location>
        <begin position="311"/>
        <end position="356"/>
    </location>
</feature>
<feature type="transmembrane region" description="Helical" evidence="2">
    <location>
        <begin position="1005"/>
        <end position="1030"/>
    </location>
</feature>
<feature type="transmembrane region" description="Helical" evidence="2">
    <location>
        <begin position="977"/>
        <end position="999"/>
    </location>
</feature>
<keyword evidence="2" id="KW-1133">Transmembrane helix</keyword>
<feature type="transmembrane region" description="Helical" evidence="2">
    <location>
        <begin position="621"/>
        <end position="647"/>
    </location>
</feature>
<dbReference type="InterPro" id="IPR039724">
    <property type="entry name" value="WDR91"/>
</dbReference>
<dbReference type="OrthoDB" id="264882at2759"/>
<feature type="compositionally biased region" description="Basic and acidic residues" evidence="1">
    <location>
        <begin position="331"/>
        <end position="342"/>
    </location>
</feature>
<feature type="region of interest" description="Disordered" evidence="1">
    <location>
        <begin position="544"/>
        <end position="568"/>
    </location>
</feature>
<keyword evidence="4" id="KW-1185">Reference proteome</keyword>
<evidence type="ECO:0008006" key="5">
    <source>
        <dbReference type="Google" id="ProtNLM"/>
    </source>
</evidence>
<feature type="transmembrane region" description="Helical" evidence="2">
    <location>
        <begin position="911"/>
        <end position="938"/>
    </location>
</feature>
<dbReference type="GO" id="GO:0031901">
    <property type="term" value="C:early endosome membrane"/>
    <property type="evidence" value="ECO:0007669"/>
    <property type="project" value="TreeGrafter"/>
</dbReference>
<feature type="transmembrane region" description="Helical" evidence="2">
    <location>
        <begin position="841"/>
        <end position="866"/>
    </location>
</feature>
<feature type="compositionally biased region" description="Low complexity" evidence="1">
    <location>
        <begin position="721"/>
        <end position="733"/>
    </location>
</feature>
<comment type="caution">
    <text evidence="3">The sequence shown here is derived from an EMBL/GenBank/DDBJ whole genome shotgun (WGS) entry which is preliminary data.</text>
</comment>
<dbReference type="GO" id="GO:0051898">
    <property type="term" value="P:negative regulation of phosphatidylinositol 3-kinase/protein kinase B signal transduction"/>
    <property type="evidence" value="ECO:0007669"/>
    <property type="project" value="InterPro"/>
</dbReference>
<name>A0A836HED0_LEIEN</name>
<proteinExistence type="predicted"/>
<feature type="region of interest" description="Disordered" evidence="1">
    <location>
        <begin position="1"/>
        <end position="66"/>
    </location>
</feature>
<dbReference type="GO" id="GO:0045022">
    <property type="term" value="P:early endosome to late endosome transport"/>
    <property type="evidence" value="ECO:0007669"/>
    <property type="project" value="InterPro"/>
</dbReference>
<feature type="region of interest" description="Disordered" evidence="1">
    <location>
        <begin position="446"/>
        <end position="474"/>
    </location>
</feature>
<dbReference type="Proteomes" id="UP000674179">
    <property type="component" value="Chromosome 9"/>
</dbReference>
<dbReference type="GO" id="GO:0031902">
    <property type="term" value="C:late endosome membrane"/>
    <property type="evidence" value="ECO:0007669"/>
    <property type="project" value="TreeGrafter"/>
</dbReference>
<protein>
    <recommendedName>
        <fullName evidence="5">Transmembrane protein</fullName>
    </recommendedName>
</protein>
<feature type="transmembrane region" description="Helical" evidence="2">
    <location>
        <begin position="1207"/>
        <end position="1233"/>
    </location>
</feature>
<sequence>MPSHRKSHKSGDPYAPPPESEGPQQQPKSSRAEDASTLDPRSTTVAAQQPSLVYSGPDDDDDDDTASVLADAEDSYRLVIEHDEHLTRIRAYTDFSDKVACVKKAEADGLSCDHDEQPRRPFEVFPLSKALRVFDIPPAAPAAPTLSQQQQSAALGRRPSPASLERTLAALGHAAPGNESRPRAPCVSMARNTRQSRYAGGHDASATLSPKVVDAKQVSRLQAENARMAVELQASQEVAQQLHQSLIEVREALLRCFQIEGVKDGAAGEVTLDGQQHPFSAATSAGEAAAHEDAPIRLSLASCNPVPSSLSISTSLVPGSAPSSSTAEPPLRSDKLRQHERPQAPSSPSPPSKALLLGSQSRLDSVGISDSSPHSSSALFDVAEFFWALQVAPPSSSSTVHDGSSYTDHCHVPAASLCSPLGAVEEGIQNGGTYGATTRGVARLSSSSAEQWASPQVSRYHPRDWHHQRQRPHAGTEEAVLACESTWMSSNYYCYSIMDEMPSLRVVPATDEGTEGIGHAVPALNDDRVLRQPFSHISVAALQPSVPSHENSTPLSSPTRQSTPAATSPWPVFEGASVSLWSRSSPGSAVMLAGGLSSPTAHCYRLQYLQRLWVTSVLRHLLLFLLVTLTCLLLFIPNAVLGTVNLFEAANGHDLYALRNRFGRSALLAMARLDACAFIFLSFFGAVGGVGGWQQQQQQRSSTSPNAQHGDGEKTAAVEVPSPGSTAPTTTTTETPWRGTFYAKSAGALVHLILCVGAGLVLFGCVVLREGCRDANLSLALLGELCYGAGEALLLGGLGTVVSAEVGVTAGVSVSMHILLLAWLIVNALSSFVFPKLSHYVYIAAGVVDALVYVTVFIGALAFSVLMLSPRDLIDRAVRAHAKDITPRKLWSAARHDVSFGFVLRALTTGLLTAAVVLLMSCGFAVFVPTQAVVMAVAKSIKSRELMGNSTDTGTAATGSLPIYQDRWITHQRRAPVLLFTCALVAMPICFIPRLAFLVNRWCSVPLLATLLCAMWVISTWASWAPVLGLDALASSSDSKGIETSSVLPAVLSWCSSVWLRLAKQHFPAPSIDACAAATGVIYIVVVSSLLRSIANAGVPLPVMPSHQWRTAFEERGHKAAASAAATARFPSEATPLLAGGARKGRFGHADAPAATAESPDTAIPPDAGTTKVTKVATDLARVEWETRSVHPQCRVQVQLRGGPADITVLVCILIMVVLLACVTVMTAAAVLLTNRDESPVYVNRLVAGVTLDEHLIVKSTLTCALIAAMLVQWVEVGRRFCRGRA</sequence>
<feature type="region of interest" description="Disordered" evidence="1">
    <location>
        <begin position="141"/>
        <end position="161"/>
    </location>
</feature>
<feature type="region of interest" description="Disordered" evidence="1">
    <location>
        <begin position="695"/>
        <end position="733"/>
    </location>
</feature>
<dbReference type="PANTHER" id="PTHR13083:SF3">
    <property type="entry name" value="WD REPEAT-CONTAINING PROTEIN 91"/>
    <property type="match status" value="1"/>
</dbReference>
<evidence type="ECO:0000256" key="2">
    <source>
        <dbReference type="SAM" id="Phobius"/>
    </source>
</evidence>
<feature type="compositionally biased region" description="Polar residues" evidence="1">
    <location>
        <begin position="545"/>
        <end position="566"/>
    </location>
</feature>
<dbReference type="GeneID" id="94174372"/>
<keyword evidence="2" id="KW-0812">Transmembrane</keyword>